<keyword evidence="1" id="KW-0472">Membrane</keyword>
<feature type="transmembrane region" description="Helical" evidence="1">
    <location>
        <begin position="98"/>
        <end position="118"/>
    </location>
</feature>
<feature type="transmembrane region" description="Helical" evidence="1">
    <location>
        <begin position="21"/>
        <end position="41"/>
    </location>
</feature>
<evidence type="ECO:0000256" key="1">
    <source>
        <dbReference type="SAM" id="Phobius"/>
    </source>
</evidence>
<feature type="transmembrane region" description="Helical" evidence="1">
    <location>
        <begin position="61"/>
        <end position="86"/>
    </location>
</feature>
<dbReference type="RefSeq" id="WP_118969960.1">
    <property type="nucleotide sequence ID" value="NZ_QHCT01000006.1"/>
</dbReference>
<feature type="transmembrane region" description="Helical" evidence="1">
    <location>
        <begin position="138"/>
        <end position="159"/>
    </location>
</feature>
<evidence type="ECO:0000313" key="2">
    <source>
        <dbReference type="EMBL" id="RHX86941.1"/>
    </source>
</evidence>
<proteinExistence type="predicted"/>
<dbReference type="EMBL" id="QHCT01000006">
    <property type="protein sequence ID" value="RHX86941.1"/>
    <property type="molecule type" value="Genomic_DNA"/>
</dbReference>
<comment type="caution">
    <text evidence="2">The sequence shown here is derived from an EMBL/GenBank/DDBJ whole genome shotgun (WGS) entry which is preliminary data.</text>
</comment>
<evidence type="ECO:0000313" key="3">
    <source>
        <dbReference type="Proteomes" id="UP000265798"/>
    </source>
</evidence>
<dbReference type="AlphaFoldDB" id="A0A396YUP5"/>
<organism evidence="2 3">
    <name type="scientific">Leptospira stimsonii</name>
    <dbReference type="NCBI Taxonomy" id="2202203"/>
    <lineage>
        <taxon>Bacteria</taxon>
        <taxon>Pseudomonadati</taxon>
        <taxon>Spirochaetota</taxon>
        <taxon>Spirochaetia</taxon>
        <taxon>Leptospirales</taxon>
        <taxon>Leptospiraceae</taxon>
        <taxon>Leptospira</taxon>
    </lineage>
</organism>
<sequence>MFIGHYSVAFVLKKTVPKTPFWSLLVGVQFVDFLFMIFIMLGIEHMRLVPGFTASNPFDLYYMPFTHSLVAGIVWSLLVFIGFYFYKKSEDTTYQWRIALSGAFSVLSHYILDLPVHTPDLPVFTDSGTKLGFGLWNNLWLTVGIEASLTVVSFAYYFRGSKSGEGFLGRWGMLVLAGFFLVLILINPFAPIPGNIYVFATQALVLYTLIAYCGHQMDAKRIYESE</sequence>
<name>A0A396YUP5_9LEPT</name>
<keyword evidence="1" id="KW-0812">Transmembrane</keyword>
<accession>A0A396YUP5</accession>
<dbReference type="OrthoDB" id="327431at2"/>
<dbReference type="Proteomes" id="UP000265798">
    <property type="component" value="Unassembled WGS sequence"/>
</dbReference>
<feature type="transmembrane region" description="Helical" evidence="1">
    <location>
        <begin position="196"/>
        <end position="214"/>
    </location>
</feature>
<feature type="transmembrane region" description="Helical" evidence="1">
    <location>
        <begin position="171"/>
        <end position="190"/>
    </location>
</feature>
<protein>
    <recommendedName>
        <fullName evidence="4">Metal-dependent hydrolase</fullName>
    </recommendedName>
</protein>
<gene>
    <name evidence="2" type="ORF">DLM75_18330</name>
</gene>
<reference evidence="3" key="1">
    <citation type="submission" date="2018-05" db="EMBL/GenBank/DDBJ databases">
        <title>Leptospira yasudae sp. nov. and Leptospira stimsonii sp. nov., two pathogenic species of the genus Leptospira isolated from environmental sources.</title>
        <authorList>
            <person name="Casanovas-Massana A."/>
            <person name="Hamond C."/>
            <person name="Santos L.A."/>
            <person name="Hacker K.P."/>
            <person name="Balassiano I."/>
            <person name="Medeiros M.A."/>
            <person name="Reis M.G."/>
            <person name="Ko A.I."/>
            <person name="Wunder E.A."/>
        </authorList>
    </citation>
    <scope>NUCLEOTIDE SEQUENCE [LARGE SCALE GENOMIC DNA]</scope>
    <source>
        <strain evidence="3">Yale</strain>
    </source>
</reference>
<evidence type="ECO:0008006" key="4">
    <source>
        <dbReference type="Google" id="ProtNLM"/>
    </source>
</evidence>
<keyword evidence="1" id="KW-1133">Transmembrane helix</keyword>